<dbReference type="FunFam" id="3.20.20.80:FF:000011">
    <property type="entry name" value="Cytosolic beta-glucosidase"/>
    <property type="match status" value="1"/>
</dbReference>
<dbReference type="EC" id="3.2.1.21" evidence="3"/>
<dbReference type="GO" id="GO:0080079">
    <property type="term" value="F:cellobiose glucosidase activity"/>
    <property type="evidence" value="ECO:0007669"/>
    <property type="project" value="UniProtKB-ARBA"/>
</dbReference>
<evidence type="ECO:0000256" key="1">
    <source>
        <dbReference type="ARBA" id="ARBA00000448"/>
    </source>
</evidence>
<organism evidence="11 12">
    <name type="scientific">Schizopora paradoxa</name>
    <dbReference type="NCBI Taxonomy" id="27342"/>
    <lineage>
        <taxon>Eukaryota</taxon>
        <taxon>Fungi</taxon>
        <taxon>Dikarya</taxon>
        <taxon>Basidiomycota</taxon>
        <taxon>Agaricomycotina</taxon>
        <taxon>Agaricomycetes</taxon>
        <taxon>Hymenochaetales</taxon>
        <taxon>Schizoporaceae</taxon>
        <taxon>Schizopora</taxon>
    </lineage>
</organism>
<dbReference type="InterPro" id="IPR001360">
    <property type="entry name" value="Glyco_hydro_1"/>
</dbReference>
<keyword evidence="4 11" id="KW-0378">Hydrolase</keyword>
<evidence type="ECO:0000313" key="12">
    <source>
        <dbReference type="Proteomes" id="UP000053477"/>
    </source>
</evidence>
<comment type="catalytic activity">
    <reaction evidence="1">
        <text>Hydrolysis of terminal, non-reducing beta-D-glucosyl residues with release of beta-D-glucose.</text>
        <dbReference type="EC" id="3.2.1.21"/>
    </reaction>
</comment>
<dbReference type="Proteomes" id="UP000053477">
    <property type="component" value="Unassembled WGS sequence"/>
</dbReference>
<keyword evidence="12" id="KW-1185">Reference proteome</keyword>
<keyword evidence="6" id="KW-0119">Carbohydrate metabolism</keyword>
<gene>
    <name evidence="11" type="ORF">SCHPADRAFT_829636</name>
</gene>
<dbReference type="PANTHER" id="PTHR10353:SF36">
    <property type="entry name" value="LP05116P"/>
    <property type="match status" value="1"/>
</dbReference>
<dbReference type="InterPro" id="IPR017853">
    <property type="entry name" value="GH"/>
</dbReference>
<evidence type="ECO:0000256" key="6">
    <source>
        <dbReference type="ARBA" id="ARBA00023277"/>
    </source>
</evidence>
<comment type="similarity">
    <text evidence="2 10">Belongs to the glycosyl hydrolase 1 family.</text>
</comment>
<evidence type="ECO:0000256" key="9">
    <source>
        <dbReference type="ARBA" id="ARBA00056775"/>
    </source>
</evidence>
<proteinExistence type="inferred from homology"/>
<evidence type="ECO:0000256" key="2">
    <source>
        <dbReference type="ARBA" id="ARBA00010838"/>
    </source>
</evidence>
<evidence type="ECO:0000313" key="11">
    <source>
        <dbReference type="EMBL" id="KLO12390.1"/>
    </source>
</evidence>
<evidence type="ECO:0000256" key="7">
    <source>
        <dbReference type="ARBA" id="ARBA00023295"/>
    </source>
</evidence>
<evidence type="ECO:0000256" key="10">
    <source>
        <dbReference type="RuleBase" id="RU003690"/>
    </source>
</evidence>
<dbReference type="AlphaFoldDB" id="A0A0H2RK56"/>
<dbReference type="Gene3D" id="3.20.20.80">
    <property type="entry name" value="Glycosidases"/>
    <property type="match status" value="1"/>
</dbReference>
<dbReference type="InParanoid" id="A0A0H2RK56"/>
<keyword evidence="5" id="KW-0136">Cellulose degradation</keyword>
<dbReference type="SUPFAM" id="SSF51445">
    <property type="entry name" value="(Trans)glycosidases"/>
    <property type="match status" value="1"/>
</dbReference>
<evidence type="ECO:0000256" key="3">
    <source>
        <dbReference type="ARBA" id="ARBA00012744"/>
    </source>
</evidence>
<protein>
    <recommendedName>
        <fullName evidence="3">beta-glucosidase</fullName>
        <ecNumber evidence="3">3.2.1.21</ecNumber>
    </recommendedName>
</protein>
<dbReference type="GO" id="GO:0030245">
    <property type="term" value="P:cellulose catabolic process"/>
    <property type="evidence" value="ECO:0007669"/>
    <property type="project" value="UniProtKB-KW"/>
</dbReference>
<accession>A0A0H2RK56</accession>
<evidence type="ECO:0000256" key="4">
    <source>
        <dbReference type="ARBA" id="ARBA00022801"/>
    </source>
</evidence>
<dbReference type="PANTHER" id="PTHR10353">
    <property type="entry name" value="GLYCOSYL HYDROLASE"/>
    <property type="match status" value="1"/>
</dbReference>
<reference evidence="11 12" key="1">
    <citation type="submission" date="2015-04" db="EMBL/GenBank/DDBJ databases">
        <title>Complete genome sequence of Schizopora paradoxa KUC8140, a cosmopolitan wood degrader in East Asia.</title>
        <authorList>
            <consortium name="DOE Joint Genome Institute"/>
            <person name="Min B."/>
            <person name="Park H."/>
            <person name="Jang Y."/>
            <person name="Kim J.-J."/>
            <person name="Kim K.H."/>
            <person name="Pangilinan J."/>
            <person name="Lipzen A."/>
            <person name="Riley R."/>
            <person name="Grigoriev I.V."/>
            <person name="Spatafora J.W."/>
            <person name="Choi I.-G."/>
        </authorList>
    </citation>
    <scope>NUCLEOTIDE SEQUENCE [LARGE SCALE GENOMIC DNA]</scope>
    <source>
        <strain evidence="11 12">KUC8140</strain>
    </source>
</reference>
<comment type="function">
    <text evidence="9">Plays an important role in cellulose degradation. Shows hydrolytic activity against several glycosidic compounds.</text>
</comment>
<keyword evidence="7" id="KW-0326">Glycosidase</keyword>
<dbReference type="OrthoDB" id="65569at2759"/>
<dbReference type="InterPro" id="IPR033132">
    <property type="entry name" value="GH_1_N_CS"/>
</dbReference>
<dbReference type="EMBL" id="KQ085979">
    <property type="protein sequence ID" value="KLO12390.1"/>
    <property type="molecule type" value="Genomic_DNA"/>
</dbReference>
<dbReference type="PRINTS" id="PR00131">
    <property type="entry name" value="GLHYDRLASE1"/>
</dbReference>
<evidence type="ECO:0000256" key="8">
    <source>
        <dbReference type="ARBA" id="ARBA00023326"/>
    </source>
</evidence>
<keyword evidence="8" id="KW-0624">Polysaccharide degradation</keyword>
<evidence type="ECO:0000256" key="5">
    <source>
        <dbReference type="ARBA" id="ARBA00023001"/>
    </source>
</evidence>
<name>A0A0H2RK56_9AGAM</name>
<dbReference type="Pfam" id="PF00232">
    <property type="entry name" value="Glyco_hydro_1"/>
    <property type="match status" value="1"/>
</dbReference>
<dbReference type="PROSITE" id="PS00653">
    <property type="entry name" value="GLYCOSYL_HYDROL_F1_2"/>
    <property type="match status" value="1"/>
</dbReference>
<dbReference type="STRING" id="27342.A0A0H2RK56"/>
<sequence length="471" mass="53553">MSLPNDFVWGYATASYQIEGSNEADGRGVSIWDTFSHIPGKTKDGGNGDVATNSYLRWEDDIESLKTYGAKAYRFSVAWPRIIPLGGRDDPVNPKGIEFYSKFIDGLLSAGIEPYVTLYHWDLPQALEDRYRGWLNKDEIVADFTNFSKICFEAFGDRVKNWITINEPWCVAVLGYGNGQCAPGRSSDRTKSQEGDSSTEPWIVGHHLMLAHAHAVKLYREQYKSKQGGQIGITLSFNWVMPYDDSPESQPVIQCAYSKLSNNWDFQDPVFRGRTSPLLKGILGNRLPEYSQEEWAVVKGSSDFFGLNTYSTSLVQEGGTDEFNGKVTTGFIKKDGTELAPPSHVNWLRTYPPGFRALLNWVWDNYKTPIYITENGYPARGENEMSVEEVVHDAERITYFSGMLENLAKAKTEDGVDVRGYFAWSLLDNFEWADGYDTRFGVTYVDFQTQKRYPKDSSDFLKKVRWQSRRS</sequence>